<feature type="transmembrane region" description="Helical" evidence="6">
    <location>
        <begin position="213"/>
        <end position="234"/>
    </location>
</feature>
<accession>A0ABX1MII7</accession>
<evidence type="ECO:0000256" key="6">
    <source>
        <dbReference type="SAM" id="Phobius"/>
    </source>
</evidence>
<evidence type="ECO:0000256" key="4">
    <source>
        <dbReference type="ARBA" id="ARBA00022989"/>
    </source>
</evidence>
<evidence type="ECO:0000256" key="5">
    <source>
        <dbReference type="ARBA" id="ARBA00023136"/>
    </source>
</evidence>
<dbReference type="RefSeq" id="WP_169205208.1">
    <property type="nucleotide sequence ID" value="NZ_CP059560.1"/>
</dbReference>
<dbReference type="InterPro" id="IPR037185">
    <property type="entry name" value="EmrE-like"/>
</dbReference>
<dbReference type="Pfam" id="PF00892">
    <property type="entry name" value="EamA"/>
    <property type="match status" value="2"/>
</dbReference>
<reference evidence="8 9" key="1">
    <citation type="submission" date="2019-12" db="EMBL/GenBank/DDBJ databases">
        <title>Comparative genomics gives insights into the taxonomy of the Azoarcus-Aromatoleum group and reveals separate origins of nif in the plant-associated Azoarcus and non-plant-associated Aromatoleum sub-groups.</title>
        <authorList>
            <person name="Lafos M."/>
            <person name="Maluk M."/>
            <person name="Batista M."/>
            <person name="Junghare M."/>
            <person name="Carmona M."/>
            <person name="Faoro H."/>
            <person name="Cruz L.M."/>
            <person name="Battistoni F."/>
            <person name="De Souza E."/>
            <person name="Pedrosa F."/>
            <person name="Chen W.-M."/>
            <person name="Poole P.S."/>
            <person name="Dixon R.A."/>
            <person name="James E.K."/>
        </authorList>
    </citation>
    <scope>NUCLEOTIDE SEQUENCE [LARGE SCALE GENOMIC DNA]</scope>
    <source>
        <strain evidence="8 9">ToN1</strain>
    </source>
</reference>
<feature type="transmembrane region" description="Helical" evidence="6">
    <location>
        <begin position="126"/>
        <end position="148"/>
    </location>
</feature>
<evidence type="ECO:0000256" key="2">
    <source>
        <dbReference type="ARBA" id="ARBA00022475"/>
    </source>
</evidence>
<feature type="transmembrane region" description="Helical" evidence="6">
    <location>
        <begin position="74"/>
        <end position="94"/>
    </location>
</feature>
<evidence type="ECO:0000313" key="9">
    <source>
        <dbReference type="Proteomes" id="UP000652074"/>
    </source>
</evidence>
<dbReference type="Proteomes" id="UP000652074">
    <property type="component" value="Unassembled WGS sequence"/>
</dbReference>
<keyword evidence="3 6" id="KW-0812">Transmembrane</keyword>
<dbReference type="InterPro" id="IPR051258">
    <property type="entry name" value="Diverse_Substrate_Transporter"/>
</dbReference>
<comment type="caution">
    <text evidence="8">The sequence shown here is derived from an EMBL/GenBank/DDBJ whole genome shotgun (WGS) entry which is preliminary data.</text>
</comment>
<keyword evidence="4 6" id="KW-1133">Transmembrane helix</keyword>
<feature type="transmembrane region" description="Helical" evidence="6">
    <location>
        <begin position="33"/>
        <end position="53"/>
    </location>
</feature>
<evidence type="ECO:0000256" key="3">
    <source>
        <dbReference type="ARBA" id="ARBA00022692"/>
    </source>
</evidence>
<keyword evidence="9" id="KW-1185">Reference proteome</keyword>
<feature type="transmembrane region" description="Helical" evidence="6">
    <location>
        <begin position="269"/>
        <end position="291"/>
    </location>
</feature>
<proteinExistence type="predicted"/>
<name>A0ABX1MII7_9RHOO</name>
<dbReference type="PANTHER" id="PTHR42920">
    <property type="entry name" value="OS03G0707200 PROTEIN-RELATED"/>
    <property type="match status" value="1"/>
</dbReference>
<dbReference type="PANTHER" id="PTHR42920:SF5">
    <property type="entry name" value="EAMA DOMAIN-CONTAINING PROTEIN"/>
    <property type="match status" value="1"/>
</dbReference>
<feature type="domain" description="EamA" evidence="7">
    <location>
        <begin position="151"/>
        <end position="284"/>
    </location>
</feature>
<evidence type="ECO:0000256" key="1">
    <source>
        <dbReference type="ARBA" id="ARBA00004651"/>
    </source>
</evidence>
<feature type="domain" description="EamA" evidence="7">
    <location>
        <begin position="9"/>
        <end position="141"/>
    </location>
</feature>
<protein>
    <submittedName>
        <fullName evidence="8">EamA family transporter</fullName>
    </submittedName>
</protein>
<feature type="transmembrane region" description="Helical" evidence="6">
    <location>
        <begin position="241"/>
        <end position="263"/>
    </location>
</feature>
<keyword evidence="2" id="KW-1003">Cell membrane</keyword>
<sequence length="301" mass="31485">MKRAQANGLLLVAALIWGTAFVAQQAGMRDVGPFTFTGVRFLFGAVVILPLVARELRRLGRRGVWLDGRDFAGGLLLGVVLFLGAAFQQIGIAGTTVSNAGFLTALYVPLVPVASALLLRERLHWSVWPASVGCLGGTFLLGGGSLSALSTGDLWVIASALFWAAHVMMVGRVAARHGAPITIACLQFVMCGVLGMASGFYAEVVSLDALERVLPSIAYAGILSVGLGFTLQVVAQRHTLAADAAILLSCETLFAALAARIFIGEVLTPMQLLGGGLIFACVMAIQLLPLVRARSEAVQPA</sequence>
<feature type="transmembrane region" description="Helical" evidence="6">
    <location>
        <begin position="100"/>
        <end position="119"/>
    </location>
</feature>
<gene>
    <name evidence="8" type="ORF">GPA26_04655</name>
</gene>
<evidence type="ECO:0000313" key="8">
    <source>
        <dbReference type="EMBL" id="NMF87769.1"/>
    </source>
</evidence>
<keyword evidence="5 6" id="KW-0472">Membrane</keyword>
<dbReference type="SUPFAM" id="SSF103481">
    <property type="entry name" value="Multidrug resistance efflux transporter EmrE"/>
    <property type="match status" value="2"/>
</dbReference>
<evidence type="ECO:0000259" key="7">
    <source>
        <dbReference type="Pfam" id="PF00892"/>
    </source>
</evidence>
<comment type="subcellular location">
    <subcellularLocation>
        <location evidence="1">Cell membrane</location>
        <topology evidence="1">Multi-pass membrane protein</topology>
    </subcellularLocation>
</comment>
<dbReference type="EMBL" id="WTVR01000006">
    <property type="protein sequence ID" value="NMF87769.1"/>
    <property type="molecule type" value="Genomic_DNA"/>
</dbReference>
<organism evidence="8 9">
    <name type="scientific">Aromatoleum petrolei</name>
    <dbReference type="NCBI Taxonomy" id="76116"/>
    <lineage>
        <taxon>Bacteria</taxon>
        <taxon>Pseudomonadati</taxon>
        <taxon>Pseudomonadota</taxon>
        <taxon>Betaproteobacteria</taxon>
        <taxon>Rhodocyclales</taxon>
        <taxon>Rhodocyclaceae</taxon>
        <taxon>Aromatoleum</taxon>
    </lineage>
</organism>
<dbReference type="InterPro" id="IPR000620">
    <property type="entry name" value="EamA_dom"/>
</dbReference>
<feature type="transmembrane region" description="Helical" evidence="6">
    <location>
        <begin position="154"/>
        <end position="174"/>
    </location>
</feature>
<feature type="transmembrane region" description="Helical" evidence="6">
    <location>
        <begin position="181"/>
        <end position="201"/>
    </location>
</feature>